<dbReference type="GO" id="GO:0018279">
    <property type="term" value="P:protein N-linked glycosylation via asparagine"/>
    <property type="evidence" value="ECO:0007669"/>
    <property type="project" value="TreeGrafter"/>
</dbReference>
<gene>
    <name evidence="11" type="ORF">BDU57DRAFT_220558</name>
</gene>
<keyword evidence="8 9" id="KW-0472">Membrane</keyword>
<keyword evidence="4 9" id="KW-0812">Transmembrane</keyword>
<evidence type="ECO:0000256" key="6">
    <source>
        <dbReference type="ARBA" id="ARBA00022824"/>
    </source>
</evidence>
<evidence type="ECO:0000256" key="5">
    <source>
        <dbReference type="ARBA" id="ARBA00022729"/>
    </source>
</evidence>
<dbReference type="Pfam" id="PF04756">
    <property type="entry name" value="OST3_OST6"/>
    <property type="match status" value="1"/>
</dbReference>
<dbReference type="AlphaFoldDB" id="A0A6A5QLG5"/>
<feature type="transmembrane region" description="Helical" evidence="9">
    <location>
        <begin position="214"/>
        <end position="232"/>
    </location>
</feature>
<dbReference type="Gene3D" id="3.40.30.10">
    <property type="entry name" value="Glutaredoxin"/>
    <property type="match status" value="1"/>
</dbReference>
<comment type="function">
    <text evidence="1">Subunit of the oligosaccharyl transferase (OST) complex that catalyzes the initial transfer of a defined glycan (Glc(3)Man(9)GlcNAc(2) in eukaryotes) from the lipid carrier dolichol-pyrophosphate to an asparagine residue within an Asn-X-Ser/Thr consensus motif in nascent polypeptide chains, the first step in protein N-glycosylation. N-glycosylation occurs cotranslationally and the complex associates with the Sec61 complex at the channel-forming translocon complex that mediates protein translocation across the endoplasmic reticulum (ER). All subunits are required for a maximal enzyme activity.</text>
</comment>
<sequence>MRWLQLLAASLLPFTAIAAKKSSGDRYNDFHAKALSTGAPVRLDDASYTQLTKAPRDYSVTVLLTALEQRFGCELCRAFQPEWDLLGKSWTKGDKKGESRLLFGTLDFVDGKNTFQSMMLQTAPVLLYFHPTIGPNAKGDAQPVRFDFTSGSQSAEQIHAWISRQVPADVPKPSISRPINWVKIGSVTILTLGFITLLAFAWPYIIPILQNRNLWAALSLIAVLLFTSGYMFNHIRKTPYVQGNGKGGISYFAGGFSNQFGLESQIIAAIYGVLAFATISLALKVPRIADAKAQQFAVFVWSGVLLCMYSFLLSVFRTKNGGYQFWLPPF</sequence>
<evidence type="ECO:0000256" key="9">
    <source>
        <dbReference type="SAM" id="Phobius"/>
    </source>
</evidence>
<organism evidence="11 12">
    <name type="scientific">Ampelomyces quisqualis</name>
    <name type="common">Powdery mildew agent</name>
    <dbReference type="NCBI Taxonomy" id="50730"/>
    <lineage>
        <taxon>Eukaryota</taxon>
        <taxon>Fungi</taxon>
        <taxon>Dikarya</taxon>
        <taxon>Ascomycota</taxon>
        <taxon>Pezizomycotina</taxon>
        <taxon>Dothideomycetes</taxon>
        <taxon>Pleosporomycetidae</taxon>
        <taxon>Pleosporales</taxon>
        <taxon>Pleosporineae</taxon>
        <taxon>Phaeosphaeriaceae</taxon>
        <taxon>Ampelomyces</taxon>
    </lineage>
</organism>
<dbReference type="PANTHER" id="PTHR12692:SF0">
    <property type="entry name" value="GH11935P"/>
    <property type="match status" value="1"/>
</dbReference>
<evidence type="ECO:0000256" key="3">
    <source>
        <dbReference type="ARBA" id="ARBA00009561"/>
    </source>
</evidence>
<dbReference type="Proteomes" id="UP000800096">
    <property type="component" value="Unassembled WGS sequence"/>
</dbReference>
<accession>A0A6A5QLG5</accession>
<feature type="transmembrane region" description="Helical" evidence="9">
    <location>
        <begin position="266"/>
        <end position="284"/>
    </location>
</feature>
<evidence type="ECO:0000256" key="2">
    <source>
        <dbReference type="ARBA" id="ARBA00004477"/>
    </source>
</evidence>
<evidence type="ECO:0008006" key="13">
    <source>
        <dbReference type="Google" id="ProtNLM"/>
    </source>
</evidence>
<evidence type="ECO:0000313" key="11">
    <source>
        <dbReference type="EMBL" id="KAF1916182.1"/>
    </source>
</evidence>
<dbReference type="InterPro" id="IPR021149">
    <property type="entry name" value="OligosaccharylTrfase_OST3/OST6"/>
</dbReference>
<reference evidence="11" key="1">
    <citation type="journal article" date="2020" name="Stud. Mycol.">
        <title>101 Dothideomycetes genomes: a test case for predicting lifestyles and emergence of pathogens.</title>
        <authorList>
            <person name="Haridas S."/>
            <person name="Albert R."/>
            <person name="Binder M."/>
            <person name="Bloem J."/>
            <person name="Labutti K."/>
            <person name="Salamov A."/>
            <person name="Andreopoulos B."/>
            <person name="Baker S."/>
            <person name="Barry K."/>
            <person name="Bills G."/>
            <person name="Bluhm B."/>
            <person name="Cannon C."/>
            <person name="Castanera R."/>
            <person name="Culley D."/>
            <person name="Daum C."/>
            <person name="Ezra D."/>
            <person name="Gonzalez J."/>
            <person name="Henrissat B."/>
            <person name="Kuo A."/>
            <person name="Liang C."/>
            <person name="Lipzen A."/>
            <person name="Lutzoni F."/>
            <person name="Magnuson J."/>
            <person name="Mondo S."/>
            <person name="Nolan M."/>
            <person name="Ohm R."/>
            <person name="Pangilinan J."/>
            <person name="Park H.-J."/>
            <person name="Ramirez L."/>
            <person name="Alfaro M."/>
            <person name="Sun H."/>
            <person name="Tritt A."/>
            <person name="Yoshinaga Y."/>
            <person name="Zwiers L.-H."/>
            <person name="Turgeon B."/>
            <person name="Goodwin S."/>
            <person name="Spatafora J."/>
            <person name="Crous P."/>
            <person name="Grigoriev I."/>
        </authorList>
    </citation>
    <scope>NUCLEOTIDE SEQUENCE</scope>
    <source>
        <strain evidence="11">HMLAC05119</strain>
    </source>
</reference>
<evidence type="ECO:0000256" key="1">
    <source>
        <dbReference type="ARBA" id="ARBA00002791"/>
    </source>
</evidence>
<feature type="transmembrane region" description="Helical" evidence="9">
    <location>
        <begin position="181"/>
        <end position="202"/>
    </location>
</feature>
<dbReference type="GO" id="GO:0008250">
    <property type="term" value="C:oligosaccharyltransferase complex"/>
    <property type="evidence" value="ECO:0007669"/>
    <property type="project" value="TreeGrafter"/>
</dbReference>
<keyword evidence="5 10" id="KW-0732">Signal</keyword>
<feature type="transmembrane region" description="Helical" evidence="9">
    <location>
        <begin position="296"/>
        <end position="316"/>
    </location>
</feature>
<feature type="signal peptide" evidence="10">
    <location>
        <begin position="1"/>
        <end position="18"/>
    </location>
</feature>
<evidence type="ECO:0000256" key="8">
    <source>
        <dbReference type="ARBA" id="ARBA00023136"/>
    </source>
</evidence>
<protein>
    <recommendedName>
        <fullName evidence="13">Magnesium transporter protein-like protein 1</fullName>
    </recommendedName>
</protein>
<proteinExistence type="inferred from homology"/>
<feature type="chain" id="PRO_5025492451" description="Magnesium transporter protein-like protein 1" evidence="10">
    <location>
        <begin position="19"/>
        <end position="330"/>
    </location>
</feature>
<evidence type="ECO:0000256" key="7">
    <source>
        <dbReference type="ARBA" id="ARBA00022989"/>
    </source>
</evidence>
<dbReference type="PANTHER" id="PTHR12692">
    <property type="entry name" value="DOLICHYL-DIPHOSPHOOLIGOSACCHARIDE--PROTEIN GLYCOSYLTRANSFERASE-RELATED"/>
    <property type="match status" value="1"/>
</dbReference>
<evidence type="ECO:0000256" key="10">
    <source>
        <dbReference type="SAM" id="SignalP"/>
    </source>
</evidence>
<dbReference type="OrthoDB" id="67566at2759"/>
<comment type="similarity">
    <text evidence="3">Belongs to the OST3/OST6 family.</text>
</comment>
<keyword evidence="6" id="KW-0256">Endoplasmic reticulum</keyword>
<evidence type="ECO:0000256" key="4">
    <source>
        <dbReference type="ARBA" id="ARBA00022692"/>
    </source>
</evidence>
<evidence type="ECO:0000313" key="12">
    <source>
        <dbReference type="Proteomes" id="UP000800096"/>
    </source>
</evidence>
<name>A0A6A5QLG5_AMPQU</name>
<keyword evidence="12" id="KW-1185">Reference proteome</keyword>
<comment type="subcellular location">
    <subcellularLocation>
        <location evidence="2">Endoplasmic reticulum membrane</location>
        <topology evidence="2">Multi-pass membrane protein</topology>
    </subcellularLocation>
</comment>
<keyword evidence="7 9" id="KW-1133">Transmembrane helix</keyword>
<dbReference type="FunFam" id="3.40.30.10:FF:000302">
    <property type="entry name" value="Oligosaccharyl transferase subunit (Gamma), putative"/>
    <property type="match status" value="1"/>
</dbReference>
<dbReference type="EMBL" id="ML979135">
    <property type="protein sequence ID" value="KAF1916182.1"/>
    <property type="molecule type" value="Genomic_DNA"/>
</dbReference>